<dbReference type="InterPro" id="IPR043129">
    <property type="entry name" value="ATPase_NBD"/>
</dbReference>
<name>A0ABQ4NCA4_9BACL</name>
<dbReference type="InterPro" id="IPR018485">
    <property type="entry name" value="FGGY_C"/>
</dbReference>
<dbReference type="RefSeq" id="WP_213530363.1">
    <property type="nucleotide sequence ID" value="NZ_BOVJ01000155.1"/>
</dbReference>
<reference evidence="6 7" key="1">
    <citation type="submission" date="2021-04" db="EMBL/GenBank/DDBJ databases">
        <title>Draft genome sequence of Paenibacillus cisolokensis, LC2-13A.</title>
        <authorList>
            <person name="Uke A."/>
            <person name="Chhe C."/>
            <person name="Baramee S."/>
            <person name="Kosugi A."/>
        </authorList>
    </citation>
    <scope>NUCLEOTIDE SEQUENCE [LARGE SCALE GENOMIC DNA]</scope>
    <source>
        <strain evidence="6 7">LC2-13A</strain>
    </source>
</reference>
<evidence type="ECO:0000256" key="3">
    <source>
        <dbReference type="ARBA" id="ARBA00022777"/>
    </source>
</evidence>
<dbReference type="GO" id="GO:0016301">
    <property type="term" value="F:kinase activity"/>
    <property type="evidence" value="ECO:0007669"/>
    <property type="project" value="UniProtKB-KW"/>
</dbReference>
<dbReference type="Gene3D" id="3.30.420.40">
    <property type="match status" value="2"/>
</dbReference>
<accession>A0ABQ4NCA4</accession>
<keyword evidence="3 6" id="KW-0418">Kinase</keyword>
<dbReference type="CDD" id="cd07777">
    <property type="entry name" value="ASKHA_NBD_FGGY_SHK"/>
    <property type="match status" value="1"/>
</dbReference>
<proteinExistence type="inferred from homology"/>
<evidence type="ECO:0000259" key="4">
    <source>
        <dbReference type="Pfam" id="PF00370"/>
    </source>
</evidence>
<sequence>MMLAGIDIGTTSICCTIGDPATGREIVTLRSANDASIPSDRPWERLQDPERIVAEAMRLLAACTERLKGGGVALSAIGISCQMHGIVYTDRSGMACSPLYTWQDGRAALAADSGGGATYAERLAEASGYSVAPGYGLATHYVNVLRGEVPPDAASICTIGDYLAMRLCGLAAPLTDPSNAAGLGLFALERLDFDRQAVRRAGLDDALLPRVAGERQAVVGRTPEGTPVVCAIGDNQASFLGAVPALGGTLLVNVGTGAQLSAYAERPQANAPLEARPFPGGGYLLVGASLGGGKSYALLERFFRGVCAAFCSGPEAEAGSRSAGEEAEEGRLYERMNRLAGEALEREAADGPPGGRLAVGTQFFGTRLHPDKTGYIAGLTEHNFNPGDLTLGVLRGILDELARFVSLLPKPVREGIAVVAGSGNGLRRNPVLRRLAEQRFGMPLHFAAAAEEAAWGAAIYAGVGAGLFRSAEEALSTMQRSENG</sequence>
<dbReference type="InterPro" id="IPR050406">
    <property type="entry name" value="FGGY_Carb_Kinase"/>
</dbReference>
<gene>
    <name evidence="6" type="primary">mtlY</name>
    <name evidence="6" type="ORF">PACILC2_44100</name>
</gene>
<dbReference type="EMBL" id="BOVJ01000155">
    <property type="protein sequence ID" value="GIQ65842.1"/>
    <property type="molecule type" value="Genomic_DNA"/>
</dbReference>
<dbReference type="SUPFAM" id="SSF53067">
    <property type="entry name" value="Actin-like ATPase domain"/>
    <property type="match status" value="2"/>
</dbReference>
<feature type="domain" description="Carbohydrate kinase FGGY N-terminal" evidence="4">
    <location>
        <begin position="2"/>
        <end position="241"/>
    </location>
</feature>
<evidence type="ECO:0000313" key="7">
    <source>
        <dbReference type="Proteomes" id="UP000680304"/>
    </source>
</evidence>
<keyword evidence="7" id="KW-1185">Reference proteome</keyword>
<dbReference type="PANTHER" id="PTHR43095">
    <property type="entry name" value="SUGAR KINASE"/>
    <property type="match status" value="1"/>
</dbReference>
<dbReference type="Proteomes" id="UP000680304">
    <property type="component" value="Unassembled WGS sequence"/>
</dbReference>
<organism evidence="6 7">
    <name type="scientific">Paenibacillus cisolokensis</name>
    <dbReference type="NCBI Taxonomy" id="1658519"/>
    <lineage>
        <taxon>Bacteria</taxon>
        <taxon>Bacillati</taxon>
        <taxon>Bacillota</taxon>
        <taxon>Bacilli</taxon>
        <taxon>Bacillales</taxon>
        <taxon>Paenibacillaceae</taxon>
        <taxon>Paenibacillus</taxon>
    </lineage>
</organism>
<evidence type="ECO:0000313" key="6">
    <source>
        <dbReference type="EMBL" id="GIQ65842.1"/>
    </source>
</evidence>
<evidence type="ECO:0000256" key="1">
    <source>
        <dbReference type="ARBA" id="ARBA00009156"/>
    </source>
</evidence>
<dbReference type="PANTHER" id="PTHR43095:SF5">
    <property type="entry name" value="XYLULOSE KINASE"/>
    <property type="match status" value="1"/>
</dbReference>
<evidence type="ECO:0000259" key="5">
    <source>
        <dbReference type="Pfam" id="PF02782"/>
    </source>
</evidence>
<keyword evidence="2" id="KW-0808">Transferase</keyword>
<feature type="domain" description="Carbohydrate kinase FGGY C-terminal" evidence="5">
    <location>
        <begin position="355"/>
        <end position="464"/>
    </location>
</feature>
<comment type="similarity">
    <text evidence="1">Belongs to the FGGY kinase family.</text>
</comment>
<dbReference type="InterPro" id="IPR018484">
    <property type="entry name" value="FGGY_N"/>
</dbReference>
<dbReference type="PIRSF" id="PIRSF000538">
    <property type="entry name" value="GlpK"/>
    <property type="match status" value="1"/>
</dbReference>
<evidence type="ECO:0000256" key="2">
    <source>
        <dbReference type="ARBA" id="ARBA00022679"/>
    </source>
</evidence>
<dbReference type="Pfam" id="PF00370">
    <property type="entry name" value="FGGY_N"/>
    <property type="match status" value="1"/>
</dbReference>
<dbReference type="InterPro" id="IPR000577">
    <property type="entry name" value="Carb_kinase_FGGY"/>
</dbReference>
<protein>
    <submittedName>
        <fullName evidence="6">Xylulose kinase</fullName>
    </submittedName>
</protein>
<comment type="caution">
    <text evidence="6">The sequence shown here is derived from an EMBL/GenBank/DDBJ whole genome shotgun (WGS) entry which is preliminary data.</text>
</comment>
<dbReference type="Pfam" id="PF02782">
    <property type="entry name" value="FGGY_C"/>
    <property type="match status" value="1"/>
</dbReference>